<gene>
    <name evidence="2" type="ORF">PPG34_16670</name>
</gene>
<proteinExistence type="predicted"/>
<dbReference type="EMBL" id="JAQOUE010000002">
    <property type="protein sequence ID" value="MDT7043987.1"/>
    <property type="molecule type" value="Genomic_DNA"/>
</dbReference>
<keyword evidence="1" id="KW-0812">Transmembrane</keyword>
<keyword evidence="3" id="KW-1185">Reference proteome</keyword>
<evidence type="ECO:0000313" key="3">
    <source>
        <dbReference type="Proteomes" id="UP001250932"/>
    </source>
</evidence>
<feature type="transmembrane region" description="Helical" evidence="1">
    <location>
        <begin position="12"/>
        <end position="31"/>
    </location>
</feature>
<organism evidence="2 3">
    <name type="scientific">Candidatus Nitronereus thalassa</name>
    <dbReference type="NCBI Taxonomy" id="3020898"/>
    <lineage>
        <taxon>Bacteria</taxon>
        <taxon>Pseudomonadati</taxon>
        <taxon>Nitrospirota</taxon>
        <taxon>Nitrospiria</taxon>
        <taxon>Nitrospirales</taxon>
        <taxon>Nitrospiraceae</taxon>
        <taxon>Candidatus Nitronereus</taxon>
    </lineage>
</organism>
<comment type="caution">
    <text evidence="2">The sequence shown here is derived from an EMBL/GenBank/DDBJ whole genome shotgun (WGS) entry which is preliminary data.</text>
</comment>
<accession>A0ABU3KC32</accession>
<protein>
    <submittedName>
        <fullName evidence="2">Uncharacterized protein</fullName>
    </submittedName>
</protein>
<keyword evidence="1" id="KW-0472">Membrane</keyword>
<keyword evidence="1" id="KW-1133">Transmembrane helix</keyword>
<name>A0ABU3KC32_9BACT</name>
<dbReference type="RefSeq" id="WP_313834573.1">
    <property type="nucleotide sequence ID" value="NZ_JAQOUE010000002.1"/>
</dbReference>
<evidence type="ECO:0000256" key="1">
    <source>
        <dbReference type="SAM" id="Phobius"/>
    </source>
</evidence>
<dbReference type="Proteomes" id="UP001250932">
    <property type="component" value="Unassembled WGS sequence"/>
</dbReference>
<reference evidence="2 3" key="1">
    <citation type="journal article" date="2023" name="ISME J.">
        <title>Cultivation and genomic characterization of novel and ubiquitous marine nitrite-oxidizing bacteria from the Nitrospirales.</title>
        <authorList>
            <person name="Mueller A.J."/>
            <person name="Daebeler A."/>
            <person name="Herbold C.W."/>
            <person name="Kirkegaard R.H."/>
            <person name="Daims H."/>
        </authorList>
    </citation>
    <scope>NUCLEOTIDE SEQUENCE [LARGE SCALE GENOMIC DNA]</scope>
    <source>
        <strain evidence="2 3">EB</strain>
    </source>
</reference>
<evidence type="ECO:0000313" key="2">
    <source>
        <dbReference type="EMBL" id="MDT7043987.1"/>
    </source>
</evidence>
<sequence length="46" mass="5081">MEEAMTSGDVVIGVLAACGVVVLIAVFFWVVKMVFVDKNKKEHRDV</sequence>